<protein>
    <recommendedName>
        <fullName evidence="7">GOST seven transmembrane domain-containing protein</fullName>
    </recommendedName>
</protein>
<comment type="subcellular location">
    <subcellularLocation>
        <location evidence="1">Membrane</location>
        <topology evidence="1">Multi-pass membrane protein</topology>
    </subcellularLocation>
</comment>
<keyword evidence="2 6" id="KW-0812">Transmembrane</keyword>
<evidence type="ECO:0000256" key="2">
    <source>
        <dbReference type="ARBA" id="ARBA00022692"/>
    </source>
</evidence>
<dbReference type="Pfam" id="PF06814">
    <property type="entry name" value="GOST_TM"/>
    <property type="match status" value="1"/>
</dbReference>
<name>A0ABV0NJQ8_9TELE</name>
<keyword evidence="4 6" id="KW-1133">Transmembrane helix</keyword>
<gene>
    <name evidence="8" type="ORF">GOODEAATRI_000485</name>
</gene>
<sequence length="51" mass="5797">VLANVAYIIIESTEEGSSEYYLWKEILFLVDLICCGAILFPVVWSVWPCSL</sequence>
<comment type="caution">
    <text evidence="8">The sequence shown here is derived from an EMBL/GenBank/DDBJ whole genome shotgun (WGS) entry which is preliminary data.</text>
</comment>
<organism evidence="8 9">
    <name type="scientific">Goodea atripinnis</name>
    <dbReference type="NCBI Taxonomy" id="208336"/>
    <lineage>
        <taxon>Eukaryota</taxon>
        <taxon>Metazoa</taxon>
        <taxon>Chordata</taxon>
        <taxon>Craniata</taxon>
        <taxon>Vertebrata</taxon>
        <taxon>Euteleostomi</taxon>
        <taxon>Actinopterygii</taxon>
        <taxon>Neopterygii</taxon>
        <taxon>Teleostei</taxon>
        <taxon>Neoteleostei</taxon>
        <taxon>Acanthomorphata</taxon>
        <taxon>Ovalentaria</taxon>
        <taxon>Atherinomorphae</taxon>
        <taxon>Cyprinodontiformes</taxon>
        <taxon>Goodeidae</taxon>
        <taxon>Goodea</taxon>
    </lineage>
</organism>
<proteinExistence type="predicted"/>
<evidence type="ECO:0000313" key="8">
    <source>
        <dbReference type="EMBL" id="MEQ2170457.1"/>
    </source>
</evidence>
<evidence type="ECO:0000256" key="6">
    <source>
        <dbReference type="SAM" id="Phobius"/>
    </source>
</evidence>
<feature type="transmembrane region" description="Helical" evidence="6">
    <location>
        <begin position="26"/>
        <end position="47"/>
    </location>
</feature>
<reference evidence="8 9" key="1">
    <citation type="submission" date="2021-06" db="EMBL/GenBank/DDBJ databases">
        <authorList>
            <person name="Palmer J.M."/>
        </authorList>
    </citation>
    <scope>NUCLEOTIDE SEQUENCE [LARGE SCALE GENOMIC DNA]</scope>
    <source>
        <strain evidence="8 9">GA_2019</strain>
        <tissue evidence="8">Muscle</tissue>
    </source>
</reference>
<evidence type="ECO:0000256" key="3">
    <source>
        <dbReference type="ARBA" id="ARBA00022729"/>
    </source>
</evidence>
<feature type="domain" description="GOST seven transmembrane" evidence="7">
    <location>
        <begin position="2"/>
        <end position="46"/>
    </location>
</feature>
<keyword evidence="5 6" id="KW-0472">Membrane</keyword>
<dbReference type="InterPro" id="IPR053937">
    <property type="entry name" value="GOST_TM"/>
</dbReference>
<accession>A0ABV0NJQ8</accession>
<evidence type="ECO:0000256" key="5">
    <source>
        <dbReference type="ARBA" id="ARBA00023136"/>
    </source>
</evidence>
<evidence type="ECO:0000313" key="9">
    <source>
        <dbReference type="Proteomes" id="UP001476798"/>
    </source>
</evidence>
<keyword evidence="3" id="KW-0732">Signal</keyword>
<keyword evidence="9" id="KW-1185">Reference proteome</keyword>
<dbReference type="PANTHER" id="PTHR21229:SF11">
    <property type="entry name" value="PROTEIN GPR108"/>
    <property type="match status" value="1"/>
</dbReference>
<dbReference type="EMBL" id="JAHRIO010039994">
    <property type="protein sequence ID" value="MEQ2170457.1"/>
    <property type="molecule type" value="Genomic_DNA"/>
</dbReference>
<evidence type="ECO:0000259" key="7">
    <source>
        <dbReference type="Pfam" id="PF06814"/>
    </source>
</evidence>
<dbReference type="PANTHER" id="PTHR21229">
    <property type="entry name" value="LUNG SEVEN TRANSMEMBRANE RECEPTOR"/>
    <property type="match status" value="1"/>
</dbReference>
<evidence type="ECO:0000256" key="4">
    <source>
        <dbReference type="ARBA" id="ARBA00022989"/>
    </source>
</evidence>
<feature type="non-terminal residue" evidence="8">
    <location>
        <position position="1"/>
    </location>
</feature>
<evidence type="ECO:0000256" key="1">
    <source>
        <dbReference type="ARBA" id="ARBA00004141"/>
    </source>
</evidence>
<dbReference type="Proteomes" id="UP001476798">
    <property type="component" value="Unassembled WGS sequence"/>
</dbReference>
<dbReference type="InterPro" id="IPR009637">
    <property type="entry name" value="GPR107/GPR108-like"/>
</dbReference>